<proteinExistence type="predicted"/>
<reference evidence="1 2" key="1">
    <citation type="submission" date="2007-01" db="EMBL/GenBank/DDBJ databases">
        <authorList>
            <person name="Haygood M."/>
            <person name="Podell S."/>
            <person name="Anderson C."/>
            <person name="Hopkinson B."/>
            <person name="Roe K."/>
            <person name="Barbeau K."/>
            <person name="Gaasterland T."/>
            <person name="Ferriera S."/>
            <person name="Johnson J."/>
            <person name="Kravitz S."/>
            <person name="Beeson K."/>
            <person name="Sutton G."/>
            <person name="Rogers Y.-H."/>
            <person name="Friedman R."/>
            <person name="Frazier M."/>
            <person name="Venter J.C."/>
        </authorList>
    </citation>
    <scope>NUCLEOTIDE SEQUENCE [LARGE SCALE GENOMIC DNA]</scope>
    <source>
        <strain evidence="1 2">ATCC 23134</strain>
    </source>
</reference>
<dbReference type="Proteomes" id="UP000004095">
    <property type="component" value="Unassembled WGS sequence"/>
</dbReference>
<comment type="caution">
    <text evidence="1">The sequence shown here is derived from an EMBL/GenBank/DDBJ whole genome shotgun (WGS) entry which is preliminary data.</text>
</comment>
<keyword evidence="2" id="KW-1185">Reference proteome</keyword>
<dbReference type="AlphaFoldDB" id="A1ZD19"/>
<accession>A1ZD19</accession>
<evidence type="ECO:0000313" key="2">
    <source>
        <dbReference type="Proteomes" id="UP000004095"/>
    </source>
</evidence>
<organism evidence="1 2">
    <name type="scientific">Microscilla marina ATCC 23134</name>
    <dbReference type="NCBI Taxonomy" id="313606"/>
    <lineage>
        <taxon>Bacteria</taxon>
        <taxon>Pseudomonadati</taxon>
        <taxon>Bacteroidota</taxon>
        <taxon>Cytophagia</taxon>
        <taxon>Cytophagales</taxon>
        <taxon>Microscillaceae</taxon>
        <taxon>Microscilla</taxon>
    </lineage>
</organism>
<dbReference type="EMBL" id="AAWS01000002">
    <property type="protein sequence ID" value="EAY31558.1"/>
    <property type="molecule type" value="Genomic_DNA"/>
</dbReference>
<sequence length="43" mass="4895">MFALPLQTTIFCITKAPEKSGNTPSTKSVFYLFGNHKVLFFIR</sequence>
<name>A1ZD19_MICM2</name>
<evidence type="ECO:0000313" key="1">
    <source>
        <dbReference type="EMBL" id="EAY31558.1"/>
    </source>
</evidence>
<gene>
    <name evidence="1" type="ORF">M23134_05064</name>
</gene>
<protein>
    <submittedName>
        <fullName evidence="1">Uncharacterized protein</fullName>
    </submittedName>
</protein>